<proteinExistence type="predicted"/>
<protein>
    <recommendedName>
        <fullName evidence="4">DUF4309 domain-containing protein</fullName>
    </recommendedName>
</protein>
<keyword evidence="1" id="KW-0732">Signal</keyword>
<evidence type="ECO:0000313" key="3">
    <source>
        <dbReference type="Proteomes" id="UP000184476"/>
    </source>
</evidence>
<keyword evidence="3" id="KW-1185">Reference proteome</keyword>
<dbReference type="Pfam" id="PF14172">
    <property type="entry name" value="DUF4309"/>
    <property type="match status" value="1"/>
</dbReference>
<name>A0A1M5BDJ1_9BACL</name>
<reference evidence="2 3" key="1">
    <citation type="submission" date="2016-11" db="EMBL/GenBank/DDBJ databases">
        <authorList>
            <person name="Jaros S."/>
            <person name="Januszkiewicz K."/>
            <person name="Wedrychowicz H."/>
        </authorList>
    </citation>
    <scope>NUCLEOTIDE SEQUENCE [LARGE SCALE GENOMIC DNA]</scope>
    <source>
        <strain evidence="2 3">DSM 44666</strain>
    </source>
</reference>
<dbReference type="AlphaFoldDB" id="A0A1M5BDJ1"/>
<dbReference type="Proteomes" id="UP000184476">
    <property type="component" value="Unassembled WGS sequence"/>
</dbReference>
<sequence length="170" mass="19514">MHHHVRNIMLWVFSLSVLLFPNFTDAAPVKKGNSDLLIKQIMGLAYEENQTLNSRPYGLGDSLTAVENDWGPADNKGTVAANYYDHYVRFLYDGSTPQQTITAIDDWNPQLPTITLSQLKKTIGTPVDEREQEGNYYVTYSDHDRYKVIFMFETNSPNSKLRLYQLYPGK</sequence>
<feature type="chain" id="PRO_5012092863" description="DUF4309 domain-containing protein" evidence="1">
    <location>
        <begin position="27"/>
        <end position="170"/>
    </location>
</feature>
<evidence type="ECO:0000256" key="1">
    <source>
        <dbReference type="SAM" id="SignalP"/>
    </source>
</evidence>
<accession>A0A1M5BDJ1</accession>
<feature type="signal peptide" evidence="1">
    <location>
        <begin position="1"/>
        <end position="26"/>
    </location>
</feature>
<evidence type="ECO:0000313" key="2">
    <source>
        <dbReference type="EMBL" id="SHF40518.1"/>
    </source>
</evidence>
<dbReference type="OrthoDB" id="2910539at2"/>
<organism evidence="2 3">
    <name type="scientific">Seinonella peptonophila</name>
    <dbReference type="NCBI Taxonomy" id="112248"/>
    <lineage>
        <taxon>Bacteria</taxon>
        <taxon>Bacillati</taxon>
        <taxon>Bacillota</taxon>
        <taxon>Bacilli</taxon>
        <taxon>Bacillales</taxon>
        <taxon>Thermoactinomycetaceae</taxon>
        <taxon>Seinonella</taxon>
    </lineage>
</organism>
<gene>
    <name evidence="2" type="ORF">SAMN05444392_12129</name>
</gene>
<evidence type="ECO:0008006" key="4">
    <source>
        <dbReference type="Google" id="ProtNLM"/>
    </source>
</evidence>
<dbReference type="RefSeq" id="WP_073158430.1">
    <property type="nucleotide sequence ID" value="NZ_FQVL01000021.1"/>
</dbReference>
<dbReference type="EMBL" id="FQVL01000021">
    <property type="protein sequence ID" value="SHF40518.1"/>
    <property type="molecule type" value="Genomic_DNA"/>
</dbReference>
<dbReference type="InterPro" id="IPR025453">
    <property type="entry name" value="DUF4309"/>
</dbReference>